<dbReference type="PANTHER" id="PTHR45618">
    <property type="entry name" value="MITOCHONDRIAL DICARBOXYLATE CARRIER-RELATED"/>
    <property type="match status" value="1"/>
</dbReference>
<feature type="repeat" description="Solcar" evidence="16">
    <location>
        <begin position="108"/>
        <end position="199"/>
    </location>
</feature>
<dbReference type="InterPro" id="IPR018108">
    <property type="entry name" value="MCP_transmembrane"/>
</dbReference>
<evidence type="ECO:0000256" key="4">
    <source>
        <dbReference type="ARBA" id="ARBA00022449"/>
    </source>
</evidence>
<comment type="subcellular location">
    <subcellularLocation>
        <location evidence="1">Membrane</location>
        <topology evidence="1">Multi-pass membrane protein</topology>
    </subcellularLocation>
</comment>
<evidence type="ECO:0000256" key="12">
    <source>
        <dbReference type="ARBA" id="ARBA00050120"/>
    </source>
</evidence>
<dbReference type="Pfam" id="PF00153">
    <property type="entry name" value="Mito_carr"/>
    <property type="match status" value="3"/>
</dbReference>
<evidence type="ECO:0000256" key="7">
    <source>
        <dbReference type="ARBA" id="ARBA00022989"/>
    </source>
</evidence>
<evidence type="ECO:0000256" key="3">
    <source>
        <dbReference type="ARBA" id="ARBA00022448"/>
    </source>
</evidence>
<keyword evidence="9 16" id="KW-0472">Membrane</keyword>
<dbReference type="InterPro" id="IPR023395">
    <property type="entry name" value="MCP_dom_sf"/>
</dbReference>
<keyword evidence="8" id="KW-0445">Lipid transport</keyword>
<evidence type="ECO:0000256" key="11">
    <source>
        <dbReference type="ARBA" id="ARBA00040264"/>
    </source>
</evidence>
<dbReference type="OrthoDB" id="448427at2759"/>
<evidence type="ECO:0000313" key="19">
    <source>
        <dbReference type="Proteomes" id="UP000277928"/>
    </source>
</evidence>
<evidence type="ECO:0000256" key="6">
    <source>
        <dbReference type="ARBA" id="ARBA00022737"/>
    </source>
</evidence>
<evidence type="ECO:0000256" key="2">
    <source>
        <dbReference type="ARBA" id="ARBA00006375"/>
    </source>
</evidence>
<reference evidence="18 19" key="1">
    <citation type="submission" date="2018-08" db="EMBL/GenBank/DDBJ databases">
        <authorList>
            <person name="Laetsch R D."/>
            <person name="Stevens L."/>
            <person name="Kumar S."/>
            <person name="Blaxter L. M."/>
        </authorList>
    </citation>
    <scope>NUCLEOTIDE SEQUENCE [LARGE SCALE GENOMIC DNA]</scope>
</reference>
<dbReference type="SUPFAM" id="SSF103506">
    <property type="entry name" value="Mitochondrial carrier"/>
    <property type="match status" value="1"/>
</dbReference>
<keyword evidence="7" id="KW-1133">Transmembrane helix</keyword>
<keyword evidence="5 16" id="KW-0812">Transmembrane</keyword>
<feature type="repeat" description="Solcar" evidence="16">
    <location>
        <begin position="12"/>
        <end position="100"/>
    </location>
</feature>
<evidence type="ECO:0000256" key="17">
    <source>
        <dbReference type="RuleBase" id="RU000488"/>
    </source>
</evidence>
<dbReference type="OMA" id="TLWRGAI"/>
<evidence type="ECO:0000256" key="13">
    <source>
        <dbReference type="ARBA" id="ARBA00050291"/>
    </source>
</evidence>
<dbReference type="Proteomes" id="UP000277928">
    <property type="component" value="Unassembled WGS sequence"/>
</dbReference>
<comment type="catalytic activity">
    <reaction evidence="15">
        <text>succinate(in) + 2-oxoglutarate(out) = succinate(out) + 2-oxoglutarate(in)</text>
        <dbReference type="Rhea" id="RHEA:71595"/>
        <dbReference type="ChEBI" id="CHEBI:16810"/>
        <dbReference type="ChEBI" id="CHEBI:30031"/>
    </reaction>
</comment>
<keyword evidence="4" id="KW-0050">Antiport</keyword>
<feature type="repeat" description="Solcar" evidence="16">
    <location>
        <begin position="208"/>
        <end position="297"/>
    </location>
</feature>
<dbReference type="GO" id="GO:0016020">
    <property type="term" value="C:membrane"/>
    <property type="evidence" value="ECO:0007669"/>
    <property type="project" value="UniProtKB-SubCell"/>
</dbReference>
<comment type="catalytic activity">
    <reaction evidence="14">
        <text>malonate(in) + 2-oxoglutarate(out) = malonate(out) + 2-oxoglutarate(in)</text>
        <dbReference type="Rhea" id="RHEA:71591"/>
        <dbReference type="ChEBI" id="CHEBI:15792"/>
        <dbReference type="ChEBI" id="CHEBI:16810"/>
    </reaction>
</comment>
<keyword evidence="3 17" id="KW-0813">Transport</keyword>
<accession>A0A3P6VCH6</accession>
<comment type="similarity">
    <text evidence="2 17">Belongs to the mitochondrial carrier (TC 2.A.29) family.</text>
</comment>
<evidence type="ECO:0000256" key="16">
    <source>
        <dbReference type="PROSITE-ProRule" id="PRU00282"/>
    </source>
</evidence>
<gene>
    <name evidence="18" type="ORF">NLS_LOCUS8473</name>
</gene>
<evidence type="ECO:0000256" key="1">
    <source>
        <dbReference type="ARBA" id="ARBA00004141"/>
    </source>
</evidence>
<comment type="catalytic activity">
    <reaction evidence="12">
        <text>oxaloacetate(in) + 2-oxoglutarate(out) = oxaloacetate(out) + 2-oxoglutarate(in)</text>
        <dbReference type="Rhea" id="RHEA:71603"/>
        <dbReference type="ChEBI" id="CHEBI:16452"/>
        <dbReference type="ChEBI" id="CHEBI:16810"/>
    </reaction>
</comment>
<evidence type="ECO:0000256" key="15">
    <source>
        <dbReference type="ARBA" id="ARBA00052710"/>
    </source>
</evidence>
<protein>
    <recommendedName>
        <fullName evidence="11">Mitochondrial 2-oxoglutarate/malate carrier protein</fullName>
    </recommendedName>
</protein>
<evidence type="ECO:0000256" key="8">
    <source>
        <dbReference type="ARBA" id="ARBA00023055"/>
    </source>
</evidence>
<comment type="catalytic activity">
    <reaction evidence="10">
        <text>(S)-malate(in) + 2-oxoglutarate(out) = (S)-malate(out) + 2-oxoglutarate(in)</text>
        <dbReference type="Rhea" id="RHEA:71587"/>
        <dbReference type="ChEBI" id="CHEBI:15589"/>
        <dbReference type="ChEBI" id="CHEBI:16810"/>
    </reaction>
</comment>
<dbReference type="EMBL" id="UYRX01001077">
    <property type="protein sequence ID" value="VDK88061.1"/>
    <property type="molecule type" value="Genomic_DNA"/>
</dbReference>
<dbReference type="FunFam" id="1.50.40.10:FF:000013">
    <property type="entry name" value="Mitochondrial 2-oxoglutarate/malate carrier protein-like protein"/>
    <property type="match status" value="1"/>
</dbReference>
<name>A0A3P6VCH6_LITSI</name>
<keyword evidence="6" id="KW-0677">Repeat</keyword>
<dbReference type="Gene3D" id="1.50.40.10">
    <property type="entry name" value="Mitochondrial carrier domain"/>
    <property type="match status" value="1"/>
</dbReference>
<dbReference type="PROSITE" id="PS50920">
    <property type="entry name" value="SOLCAR"/>
    <property type="match status" value="3"/>
</dbReference>
<evidence type="ECO:0000256" key="14">
    <source>
        <dbReference type="ARBA" id="ARBA00052538"/>
    </source>
</evidence>
<dbReference type="AlphaFoldDB" id="A0A3P6VCH6"/>
<dbReference type="GO" id="GO:0006869">
    <property type="term" value="P:lipid transport"/>
    <property type="evidence" value="ECO:0007669"/>
    <property type="project" value="UniProtKB-KW"/>
</dbReference>
<sequence length="312" mass="34765">MSSKDEIEPVTIPNVVKFVFGGSAGMGATLLVQPLDLLKNRMQLSEAAGKKESRSTLHVLRNIIANEGFFAIYNGLSAGLLRQATYTTTRLGIYTWLFEKFAKDGTTINFGTKIMVGLIAGAAGSFVGTPAELALIRMCTDGRLPREQQRRYKNVLNALVRVVREEGLFTLWRGCGPTVLRAMTVNGVQLGTYSQSKEALLSSKFFEEGMMLQITASMISGLATTVASMPIDIAKTRMQNMRVVDGKPEYDSILDVWSKVIRNEGFFSLWKGFTPYYFRLGPHTMLTFIILERLNAIYFKHILCVEQTRSTL</sequence>
<organism evidence="18 19">
    <name type="scientific">Litomosoides sigmodontis</name>
    <name type="common">Filarial nematode worm</name>
    <dbReference type="NCBI Taxonomy" id="42156"/>
    <lineage>
        <taxon>Eukaryota</taxon>
        <taxon>Metazoa</taxon>
        <taxon>Ecdysozoa</taxon>
        <taxon>Nematoda</taxon>
        <taxon>Chromadorea</taxon>
        <taxon>Rhabditida</taxon>
        <taxon>Spirurina</taxon>
        <taxon>Spiruromorpha</taxon>
        <taxon>Filarioidea</taxon>
        <taxon>Onchocercidae</taxon>
        <taxon>Litomosoides</taxon>
    </lineage>
</organism>
<comment type="catalytic activity">
    <reaction evidence="13">
        <text>maleate(in) + 2-oxoglutarate(out) = maleate(out) + 2-oxoglutarate(in)</text>
        <dbReference type="Rhea" id="RHEA:71599"/>
        <dbReference type="ChEBI" id="CHEBI:16810"/>
        <dbReference type="ChEBI" id="CHEBI:30780"/>
    </reaction>
</comment>
<evidence type="ECO:0000313" key="18">
    <source>
        <dbReference type="EMBL" id="VDK88061.1"/>
    </source>
</evidence>
<dbReference type="GO" id="GO:0015297">
    <property type="term" value="F:antiporter activity"/>
    <property type="evidence" value="ECO:0007669"/>
    <property type="project" value="UniProtKB-KW"/>
</dbReference>
<dbReference type="InterPro" id="IPR050391">
    <property type="entry name" value="Mito_Metabolite_Transporter"/>
</dbReference>
<evidence type="ECO:0000256" key="10">
    <source>
        <dbReference type="ARBA" id="ARBA00036491"/>
    </source>
</evidence>
<evidence type="ECO:0000256" key="5">
    <source>
        <dbReference type="ARBA" id="ARBA00022692"/>
    </source>
</evidence>
<evidence type="ECO:0000256" key="9">
    <source>
        <dbReference type="ARBA" id="ARBA00023136"/>
    </source>
</evidence>
<keyword evidence="19" id="KW-1185">Reference proteome</keyword>
<proteinExistence type="inferred from homology"/>
<dbReference type="STRING" id="42156.A0A3P6VCH6"/>